<keyword evidence="2" id="KW-1185">Reference proteome</keyword>
<dbReference type="EMBL" id="JALKFT010000010">
    <property type="protein sequence ID" value="MCK9876629.1"/>
    <property type="molecule type" value="Genomic_DNA"/>
</dbReference>
<evidence type="ECO:0000313" key="2">
    <source>
        <dbReference type="Proteomes" id="UP001201873"/>
    </source>
</evidence>
<organism evidence="1 2">
    <name type="scientific">Frankia umida</name>
    <dbReference type="NCBI Taxonomy" id="573489"/>
    <lineage>
        <taxon>Bacteria</taxon>
        <taxon>Bacillati</taxon>
        <taxon>Actinomycetota</taxon>
        <taxon>Actinomycetes</taxon>
        <taxon>Frankiales</taxon>
        <taxon>Frankiaceae</taxon>
        <taxon>Frankia</taxon>
    </lineage>
</organism>
<gene>
    <name evidence="1" type="ORF">MXD59_12710</name>
</gene>
<protein>
    <submittedName>
        <fullName evidence="1">Uncharacterized protein</fullName>
    </submittedName>
</protein>
<sequence length="134" mass="14154">MHVRPSVALADEVARSNGMVQLIADELNRVVDEGGSPVLIDHGGMNPTPDPLVLLFLREREHLVSAARHAIAGGVEVEMESLQVAYADQVLDVVEDVARELGHNVDDPAVVEAIGRVLTRLAAGQVRPAIGGAA</sequence>
<dbReference type="RefSeq" id="WP_248824860.1">
    <property type="nucleotide sequence ID" value="NZ_JALKFT010000010.1"/>
</dbReference>
<evidence type="ECO:0000313" key="1">
    <source>
        <dbReference type="EMBL" id="MCK9876629.1"/>
    </source>
</evidence>
<dbReference type="Proteomes" id="UP001201873">
    <property type="component" value="Unassembled WGS sequence"/>
</dbReference>
<comment type="caution">
    <text evidence="1">The sequence shown here is derived from an EMBL/GenBank/DDBJ whole genome shotgun (WGS) entry which is preliminary data.</text>
</comment>
<accession>A0ABT0JYL8</accession>
<proteinExistence type="predicted"/>
<reference evidence="1 2" key="1">
    <citation type="submission" date="2022-04" db="EMBL/GenBank/DDBJ databases">
        <title>Genome diversity in the genus Frankia.</title>
        <authorList>
            <person name="Carlos-Shanley C."/>
            <person name="Hahn D."/>
        </authorList>
    </citation>
    <scope>NUCLEOTIDE SEQUENCE [LARGE SCALE GENOMIC DNA]</scope>
    <source>
        <strain evidence="1 2">Ag45/Mut15</strain>
    </source>
</reference>
<name>A0ABT0JYL8_9ACTN</name>